<dbReference type="InterPro" id="IPR017529">
    <property type="entry name" value="AcylCoA_ligase_PEP_1"/>
</dbReference>
<protein>
    <submittedName>
        <fullName evidence="3">Acyl-CoA ligase (AMP-forming), exosortase A system-associated</fullName>
    </submittedName>
</protein>
<dbReference type="PANTHER" id="PTHR43767:SF10">
    <property type="entry name" value="SURFACTIN SYNTHASE SUBUNIT 1"/>
    <property type="match status" value="1"/>
</dbReference>
<dbReference type="NCBIfam" id="TIGR03098">
    <property type="entry name" value="ligase_PEP_1"/>
    <property type="match status" value="1"/>
</dbReference>
<dbReference type="InterPro" id="IPR025110">
    <property type="entry name" value="AMP-bd_C"/>
</dbReference>
<dbReference type="Gene3D" id="3.30.300.30">
    <property type="match status" value="1"/>
</dbReference>
<dbReference type="GO" id="GO:0016874">
    <property type="term" value="F:ligase activity"/>
    <property type="evidence" value="ECO:0007669"/>
    <property type="project" value="UniProtKB-KW"/>
</dbReference>
<dbReference type="InterPro" id="IPR042099">
    <property type="entry name" value="ANL_N_sf"/>
</dbReference>
<dbReference type="InterPro" id="IPR050237">
    <property type="entry name" value="ATP-dep_AMP-bd_enzyme"/>
</dbReference>
<evidence type="ECO:0000313" key="3">
    <source>
        <dbReference type="EMBL" id="MDT0267331.1"/>
    </source>
</evidence>
<feature type="domain" description="AMP-binding enzyme C-terminal" evidence="2">
    <location>
        <begin position="433"/>
        <end position="509"/>
    </location>
</feature>
<dbReference type="PANTHER" id="PTHR43767">
    <property type="entry name" value="LONG-CHAIN-FATTY-ACID--COA LIGASE"/>
    <property type="match status" value="1"/>
</dbReference>
<feature type="domain" description="AMP-dependent synthetase/ligase" evidence="1">
    <location>
        <begin position="16"/>
        <end position="372"/>
    </location>
</feature>
<dbReference type="Pfam" id="PF00501">
    <property type="entry name" value="AMP-binding"/>
    <property type="match status" value="1"/>
</dbReference>
<dbReference type="Proteomes" id="UP001183410">
    <property type="component" value="Unassembled WGS sequence"/>
</dbReference>
<dbReference type="EMBL" id="JAVREO010000007">
    <property type="protein sequence ID" value="MDT0267331.1"/>
    <property type="molecule type" value="Genomic_DNA"/>
</dbReference>
<sequence length="531" mass="56854">MPERPPLRVDQLLDRGEPDRPALTYRDETLTYARLADQVSRVAAGLRAAGVGRGDRIAVYAEKRLETVVTLLAAAAAGAVFVPLNPLFRAGQVRQVVADCAPRLLVTTGERRATVEAALADAVDGPAAATEPPPRVVAFGTPEWGRWLAAEPLDRHAPGPVIDQDPAAILYTSGSTGGPKGVLLSHANLLAGAASVAGYLRHTPDDVLLGALPLSFDAGLSQLTTALVAGAHLVLANYLRPAQLVRLCARHRVTGLTCVPPLWLRLAAERWPAEATTALRYFANTGGRLPRATLDTLRRIFPAAEPYLMYGLTEAFRSTYLDPAQVDRRPDSIGKAVPNAEILLVRPDGTACEPGEHGELVHRGALVALGYWRDPERTARRFRPLPGEPLAGRPETAVWSGDIAYRDEEGYLYFVGRDDDLIKTSGYRVSPTEVEEAAYASGLVGEAVAFGVPDEELGQRIVLLVAATDDGPGPSVPELRGALAATLPAYMVPAHIEVRAELPRSVNGKFDRAALRRTVRATPPASQEVPC</sequence>
<dbReference type="RefSeq" id="WP_311667389.1">
    <property type="nucleotide sequence ID" value="NZ_JAVREO010000007.1"/>
</dbReference>
<proteinExistence type="predicted"/>
<organism evidence="3 4">
    <name type="scientific">Streptomyces chisholmiae</name>
    <dbReference type="NCBI Taxonomy" id="3075540"/>
    <lineage>
        <taxon>Bacteria</taxon>
        <taxon>Bacillati</taxon>
        <taxon>Actinomycetota</taxon>
        <taxon>Actinomycetes</taxon>
        <taxon>Kitasatosporales</taxon>
        <taxon>Streptomycetaceae</taxon>
        <taxon>Streptomyces</taxon>
    </lineage>
</organism>
<dbReference type="InterPro" id="IPR000873">
    <property type="entry name" value="AMP-dep_synth/lig_dom"/>
</dbReference>
<keyword evidence="3" id="KW-0436">Ligase</keyword>
<dbReference type="Gene3D" id="3.40.50.12780">
    <property type="entry name" value="N-terminal domain of ligase-like"/>
    <property type="match status" value="1"/>
</dbReference>
<keyword evidence="4" id="KW-1185">Reference proteome</keyword>
<evidence type="ECO:0000313" key="4">
    <source>
        <dbReference type="Proteomes" id="UP001183410"/>
    </source>
</evidence>
<dbReference type="InterPro" id="IPR020845">
    <property type="entry name" value="AMP-binding_CS"/>
</dbReference>
<dbReference type="PROSITE" id="PS00455">
    <property type="entry name" value="AMP_BINDING"/>
    <property type="match status" value="1"/>
</dbReference>
<evidence type="ECO:0000259" key="2">
    <source>
        <dbReference type="Pfam" id="PF13193"/>
    </source>
</evidence>
<evidence type="ECO:0000259" key="1">
    <source>
        <dbReference type="Pfam" id="PF00501"/>
    </source>
</evidence>
<dbReference type="SUPFAM" id="SSF56801">
    <property type="entry name" value="Acetyl-CoA synthetase-like"/>
    <property type="match status" value="1"/>
</dbReference>
<accession>A0ABU2JQR9</accession>
<reference evidence="4" key="1">
    <citation type="submission" date="2023-07" db="EMBL/GenBank/DDBJ databases">
        <title>30 novel species of actinomycetes from the DSMZ collection.</title>
        <authorList>
            <person name="Nouioui I."/>
        </authorList>
    </citation>
    <scope>NUCLEOTIDE SEQUENCE [LARGE SCALE GENOMIC DNA]</scope>
    <source>
        <strain evidence="4">DSM 44915</strain>
    </source>
</reference>
<gene>
    <name evidence="3" type="ORF">RM844_13655</name>
</gene>
<dbReference type="InterPro" id="IPR045851">
    <property type="entry name" value="AMP-bd_C_sf"/>
</dbReference>
<dbReference type="Pfam" id="PF13193">
    <property type="entry name" value="AMP-binding_C"/>
    <property type="match status" value="1"/>
</dbReference>
<name>A0ABU2JQR9_9ACTN</name>
<comment type="caution">
    <text evidence="3">The sequence shown here is derived from an EMBL/GenBank/DDBJ whole genome shotgun (WGS) entry which is preliminary data.</text>
</comment>